<dbReference type="HAMAP" id="MF_00580">
    <property type="entry name" value="CH10"/>
    <property type="match status" value="1"/>
</dbReference>
<reference evidence="6" key="1">
    <citation type="submission" date="2017-09" db="EMBL/GenBank/DDBJ databases">
        <title>Depth-based differentiation of microbial function through sediment-hosted aquifers and enrichment of novel symbionts in the deep terrestrial subsurface.</title>
        <authorList>
            <person name="Probst A.J."/>
            <person name="Ladd B."/>
            <person name="Jarett J.K."/>
            <person name="Geller-Mcgrath D.E."/>
            <person name="Sieber C.M.K."/>
            <person name="Emerson J.B."/>
            <person name="Anantharaman K."/>
            <person name="Thomas B.C."/>
            <person name="Malmstrom R."/>
            <person name="Stieglmeier M."/>
            <person name="Klingl A."/>
            <person name="Woyke T."/>
            <person name="Ryan C.M."/>
            <person name="Banfield J.F."/>
        </authorList>
    </citation>
    <scope>NUCLEOTIDE SEQUENCE [LARGE SCALE GENOMIC DNA]</scope>
</reference>
<comment type="subcellular location">
    <subcellularLocation>
        <location evidence="3">Cytoplasm</location>
    </subcellularLocation>
</comment>
<evidence type="ECO:0000256" key="1">
    <source>
        <dbReference type="ARBA" id="ARBA00006975"/>
    </source>
</evidence>
<dbReference type="Pfam" id="PF00166">
    <property type="entry name" value="Cpn10"/>
    <property type="match status" value="1"/>
</dbReference>
<dbReference type="SUPFAM" id="SSF50129">
    <property type="entry name" value="GroES-like"/>
    <property type="match status" value="1"/>
</dbReference>
<dbReference type="InterPro" id="IPR011032">
    <property type="entry name" value="GroES-like_sf"/>
</dbReference>
<evidence type="ECO:0000256" key="4">
    <source>
        <dbReference type="RuleBase" id="RU000535"/>
    </source>
</evidence>
<dbReference type="SMART" id="SM00883">
    <property type="entry name" value="Cpn10"/>
    <property type="match status" value="1"/>
</dbReference>
<dbReference type="PROSITE" id="PS00681">
    <property type="entry name" value="CHAPERONINS_CPN10"/>
    <property type="match status" value="1"/>
</dbReference>
<dbReference type="PANTHER" id="PTHR10772">
    <property type="entry name" value="10 KDA HEAT SHOCK PROTEIN"/>
    <property type="match status" value="1"/>
</dbReference>
<dbReference type="FunFam" id="2.30.33.40:FF:000001">
    <property type="entry name" value="10 kDa chaperonin"/>
    <property type="match status" value="1"/>
</dbReference>
<dbReference type="Proteomes" id="UP000231382">
    <property type="component" value="Unassembled WGS sequence"/>
</dbReference>
<dbReference type="PRINTS" id="PR00297">
    <property type="entry name" value="CHAPERONIN10"/>
</dbReference>
<dbReference type="CDD" id="cd00320">
    <property type="entry name" value="cpn10"/>
    <property type="match status" value="1"/>
</dbReference>
<dbReference type="GO" id="GO:0005737">
    <property type="term" value="C:cytoplasm"/>
    <property type="evidence" value="ECO:0007669"/>
    <property type="project" value="UniProtKB-SubCell"/>
</dbReference>
<dbReference type="EMBL" id="PEZW01000028">
    <property type="protein sequence ID" value="PIS07330.1"/>
    <property type="molecule type" value="Genomic_DNA"/>
</dbReference>
<protein>
    <recommendedName>
        <fullName evidence="3">Co-chaperonin GroES</fullName>
    </recommendedName>
    <alternativeName>
        <fullName evidence="3">10 kDa chaperonin</fullName>
    </alternativeName>
    <alternativeName>
        <fullName evidence="3">Chaperonin-10</fullName>
        <shortName evidence="3">Cpn10</shortName>
    </alternativeName>
</protein>
<name>A0A2H0W5I0_9BACT</name>
<dbReference type="Gene3D" id="2.30.33.40">
    <property type="entry name" value="GroES chaperonin"/>
    <property type="match status" value="1"/>
</dbReference>
<evidence type="ECO:0000313" key="6">
    <source>
        <dbReference type="Proteomes" id="UP000231382"/>
    </source>
</evidence>
<keyword evidence="3" id="KW-0963">Cytoplasm</keyword>
<dbReference type="GO" id="GO:0005524">
    <property type="term" value="F:ATP binding"/>
    <property type="evidence" value="ECO:0007669"/>
    <property type="project" value="InterPro"/>
</dbReference>
<dbReference type="NCBIfam" id="NF001533">
    <property type="entry name" value="PRK00364.2-4"/>
    <property type="match status" value="1"/>
</dbReference>
<dbReference type="PANTHER" id="PTHR10772:SF63">
    <property type="entry name" value="20 KDA CHAPERONIN, CHLOROPLASTIC"/>
    <property type="match status" value="1"/>
</dbReference>
<dbReference type="GO" id="GO:0044183">
    <property type="term" value="F:protein folding chaperone"/>
    <property type="evidence" value="ECO:0007669"/>
    <property type="project" value="InterPro"/>
</dbReference>
<dbReference type="NCBIfam" id="NF001531">
    <property type="entry name" value="PRK00364.2-2"/>
    <property type="match status" value="1"/>
</dbReference>
<dbReference type="AlphaFoldDB" id="A0A2H0W5I0"/>
<dbReference type="GO" id="GO:0051082">
    <property type="term" value="F:unfolded protein binding"/>
    <property type="evidence" value="ECO:0007669"/>
    <property type="project" value="TreeGrafter"/>
</dbReference>
<gene>
    <name evidence="3" type="primary">groES</name>
    <name evidence="3" type="synonym">groS</name>
    <name evidence="5" type="ORF">COT78_04205</name>
</gene>
<proteinExistence type="inferred from homology"/>
<accession>A0A2H0W5I0</accession>
<keyword evidence="2 3" id="KW-0143">Chaperone</keyword>
<dbReference type="GO" id="GO:0051087">
    <property type="term" value="F:protein-folding chaperone binding"/>
    <property type="evidence" value="ECO:0007669"/>
    <property type="project" value="TreeGrafter"/>
</dbReference>
<sequence length="92" mass="10078">MIKPLADRVLVKPLEAEAKTKGGIIIPDTAKEAPAQGKIVALGNGKIKDGKKHEFSVKLGDKVLYSKYSGDEIKIDNVEYKIMKEEEILGIL</sequence>
<comment type="similarity">
    <text evidence="1 3 4">Belongs to the GroES chaperonin family.</text>
</comment>
<evidence type="ECO:0000256" key="2">
    <source>
        <dbReference type="ARBA" id="ARBA00023186"/>
    </source>
</evidence>
<organism evidence="5 6">
    <name type="scientific">Candidatus Berkelbacteria bacterium CG10_big_fil_rev_8_21_14_0_10_43_13</name>
    <dbReference type="NCBI Taxonomy" id="1974514"/>
    <lineage>
        <taxon>Bacteria</taxon>
        <taxon>Candidatus Berkelbacteria</taxon>
    </lineage>
</organism>
<evidence type="ECO:0000313" key="5">
    <source>
        <dbReference type="EMBL" id="PIS07330.1"/>
    </source>
</evidence>
<dbReference type="InterPro" id="IPR020818">
    <property type="entry name" value="Chaperonin_GroES"/>
</dbReference>
<comment type="function">
    <text evidence="3 4">Together with the chaperonin GroEL, plays an essential role in assisting protein folding. The GroEL-GroES system forms a nano-cage that allows encapsulation of the non-native substrate proteins and provides a physical environment optimized to promote and accelerate protein folding. GroES binds to the apical surface of the GroEL ring, thereby capping the opening of the GroEL channel.</text>
</comment>
<dbReference type="InterPro" id="IPR018369">
    <property type="entry name" value="Chaprnonin_Cpn10_CS"/>
</dbReference>
<evidence type="ECO:0000256" key="3">
    <source>
        <dbReference type="HAMAP-Rule" id="MF_00580"/>
    </source>
</evidence>
<dbReference type="InterPro" id="IPR037124">
    <property type="entry name" value="Chaperonin_GroES_sf"/>
</dbReference>
<comment type="subunit">
    <text evidence="3">Heptamer of 7 subunits arranged in a ring. Interacts with the chaperonin GroEL.</text>
</comment>
<dbReference type="GO" id="GO:0046872">
    <property type="term" value="F:metal ion binding"/>
    <property type="evidence" value="ECO:0007669"/>
    <property type="project" value="TreeGrafter"/>
</dbReference>
<comment type="caution">
    <text evidence="5">The sequence shown here is derived from an EMBL/GenBank/DDBJ whole genome shotgun (WGS) entry which is preliminary data.</text>
</comment>